<organism evidence="1 2">
    <name type="scientific">Caldicellulosiruptor changbaiensis</name>
    <dbReference type="NCBI Taxonomy" id="1222016"/>
    <lineage>
        <taxon>Bacteria</taxon>
        <taxon>Bacillati</taxon>
        <taxon>Bacillota</taxon>
        <taxon>Bacillota incertae sedis</taxon>
        <taxon>Caldicellulosiruptorales</taxon>
        <taxon>Caldicellulosiruptoraceae</taxon>
        <taxon>Caldicellulosiruptor</taxon>
    </lineage>
</organism>
<dbReference type="PANTHER" id="PTHR43649">
    <property type="entry name" value="ARABINOSE-BINDING PROTEIN-RELATED"/>
    <property type="match status" value="1"/>
</dbReference>
<dbReference type="Pfam" id="PF13416">
    <property type="entry name" value="SBP_bac_8"/>
    <property type="match status" value="1"/>
</dbReference>
<evidence type="ECO:0000313" key="2">
    <source>
        <dbReference type="Proteomes" id="UP000282930"/>
    </source>
</evidence>
<dbReference type="InterPro" id="IPR050490">
    <property type="entry name" value="Bact_solute-bd_prot1"/>
</dbReference>
<protein>
    <submittedName>
        <fullName evidence="1">Extracellular solute-binding protein</fullName>
    </submittedName>
</protein>
<keyword evidence="2" id="KW-1185">Reference proteome</keyword>
<proteinExistence type="predicted"/>
<evidence type="ECO:0000313" key="1">
    <source>
        <dbReference type="EMBL" id="AZT89914.1"/>
    </source>
</evidence>
<name>A0A3T0D4E7_9FIRM</name>
<dbReference type="RefSeq" id="WP_127351481.1">
    <property type="nucleotide sequence ID" value="NZ_CP034791.1"/>
</dbReference>
<reference evidence="1 2" key="1">
    <citation type="submission" date="2018-12" db="EMBL/GenBank/DDBJ databases">
        <title>Genome sequence from the cellulolytic species, Caldicellulosiruptor changbaiensis.</title>
        <authorList>
            <person name="Blumer-Schuette S.E."/>
            <person name="Mendoza C."/>
        </authorList>
    </citation>
    <scope>NUCLEOTIDE SEQUENCE [LARGE SCALE GENOMIC DNA]</scope>
    <source>
        <strain evidence="1 2">CBS-Z</strain>
    </source>
</reference>
<gene>
    <name evidence="1" type="ORF">ELD05_04185</name>
</gene>
<dbReference type="CDD" id="cd13582">
    <property type="entry name" value="PBP2_AlgQ_like_3"/>
    <property type="match status" value="1"/>
</dbReference>
<dbReference type="KEGG" id="ccha:ELD05_04185"/>
<dbReference type="SUPFAM" id="SSF53850">
    <property type="entry name" value="Periplasmic binding protein-like II"/>
    <property type="match status" value="1"/>
</dbReference>
<dbReference type="EMBL" id="CP034791">
    <property type="protein sequence ID" value="AZT89914.1"/>
    <property type="molecule type" value="Genomic_DNA"/>
</dbReference>
<dbReference type="Proteomes" id="UP000282930">
    <property type="component" value="Chromosome"/>
</dbReference>
<dbReference type="Gene3D" id="3.40.190.10">
    <property type="entry name" value="Periplasmic binding protein-like II"/>
    <property type="match status" value="2"/>
</dbReference>
<dbReference type="InterPro" id="IPR006059">
    <property type="entry name" value="SBP"/>
</dbReference>
<dbReference type="AlphaFoldDB" id="A0A3T0D4E7"/>
<accession>A0A3T0D4E7</accession>
<sequence>MSFKKKSALIVALIFIFATIAGSFVPVGTKNAEAASKKVVTFTMFSADATVQYHPDIFSTAIGQEITKKTGVRLKIEHFVGMDQATKVSLMLASGDLPDLVYGSGEHKQFIQNKVLVPLEGYIQKYGTWTKKAYSEADLKKLRQADGHIYFLSYSRGEVSPSSMGEGLYVMIDMLKKNKWPRLRYWEDLVPMLRAYVKKYPKYKGMPVIGMSAITEGSRFYVIQDPATGLNGLIADTVQFDPKTYTASYDPAGVGMYKAYKALNQLWNEGLFDKEAFVQTYDQWQAKIAQGRVVTSWGRSWHFTNAFNTLRKNGEDDRILVPFGIVFKGVKKSRYVMLQSIGTRDGVSITKKCKDPVTAFKFLDSLLNPDVQKLMFWGIKGRDYLVDKKGKMYRTQAMIDKARDPVYQKQEGLGYWNIYPRWQLKLPDGNYVKPDLDPDIAYMQWAPAQKQVLDAYKAKTFVEPPFADEPESPKWGYAWEINVPPEKQKEIQVPLNIANDLARKYIPLLIMAPKGKYDEVWNKYKTEVRQKINSKVIADFYTQELRKRMEDWYGIKIK</sequence>
<dbReference type="PANTHER" id="PTHR43649:SF12">
    <property type="entry name" value="DIACETYLCHITOBIOSE BINDING PROTEIN DASA"/>
    <property type="match status" value="1"/>
</dbReference>